<dbReference type="Proteomes" id="UP000481360">
    <property type="component" value="Unassembled WGS sequence"/>
</dbReference>
<evidence type="ECO:0000313" key="2">
    <source>
        <dbReference type="EMBL" id="NGY64622.1"/>
    </source>
</evidence>
<protein>
    <recommendedName>
        <fullName evidence="4">Peptidase inhibitor family I36</fullName>
    </recommendedName>
</protein>
<proteinExistence type="predicted"/>
<evidence type="ECO:0000313" key="3">
    <source>
        <dbReference type="Proteomes" id="UP000481360"/>
    </source>
</evidence>
<name>A0A7C9S029_9PSEU</name>
<gene>
    <name evidence="2" type="ORF">G7043_37495</name>
</gene>
<dbReference type="RefSeq" id="WP_166053431.1">
    <property type="nucleotide sequence ID" value="NZ_JAAMPJ010000013.1"/>
</dbReference>
<evidence type="ECO:0000256" key="1">
    <source>
        <dbReference type="SAM" id="SignalP"/>
    </source>
</evidence>
<dbReference type="AlphaFoldDB" id="A0A7C9S029"/>
<feature type="signal peptide" evidence="1">
    <location>
        <begin position="1"/>
        <end position="29"/>
    </location>
</feature>
<keyword evidence="3" id="KW-1185">Reference proteome</keyword>
<dbReference type="EMBL" id="JAAMPJ010000013">
    <property type="protein sequence ID" value="NGY64622.1"/>
    <property type="molecule type" value="Genomic_DNA"/>
</dbReference>
<dbReference type="PROSITE" id="PS51318">
    <property type="entry name" value="TAT"/>
    <property type="match status" value="1"/>
</dbReference>
<accession>A0A7C9S029</accession>
<reference evidence="2 3" key="1">
    <citation type="submission" date="2020-03" db="EMBL/GenBank/DDBJ databases">
        <title>Isolation and identification of active actinomycetes.</title>
        <authorList>
            <person name="Sun X."/>
        </authorList>
    </citation>
    <scope>NUCLEOTIDE SEQUENCE [LARGE SCALE GENOMIC DNA]</scope>
    <source>
        <strain evidence="2 3">NEAU-D13</strain>
    </source>
</reference>
<dbReference type="Pfam" id="PF03995">
    <property type="entry name" value="Inhibitor_I36"/>
    <property type="match status" value="1"/>
</dbReference>
<comment type="caution">
    <text evidence="2">The sequence shown here is derived from an EMBL/GenBank/DDBJ whole genome shotgun (WGS) entry which is preliminary data.</text>
</comment>
<organism evidence="2 3">
    <name type="scientific">Lentzea alba</name>
    <dbReference type="NCBI Taxonomy" id="2714351"/>
    <lineage>
        <taxon>Bacteria</taxon>
        <taxon>Bacillati</taxon>
        <taxon>Actinomycetota</taxon>
        <taxon>Actinomycetes</taxon>
        <taxon>Pseudonocardiales</taxon>
        <taxon>Pseudonocardiaceae</taxon>
        <taxon>Lentzea</taxon>
    </lineage>
</organism>
<feature type="chain" id="PRO_5028803368" description="Peptidase inhibitor family I36" evidence="1">
    <location>
        <begin position="30"/>
        <end position="152"/>
    </location>
</feature>
<sequence>MSFVRRIFLALVPAALLIVAGIMAPSAQAEAPAAPAAVSAAFDVQTGQALAQWECSIGHVCFWNDFQGKGGRCMWENKDDDWNSNPVRCSWAADKEVKSVYNRGTSSQFKGVAFYGNTGFHDRIGCTKQGQKGDLTGTYKVKSHQWITTRCG</sequence>
<dbReference type="InterPro" id="IPR006311">
    <property type="entry name" value="TAT_signal"/>
</dbReference>
<evidence type="ECO:0008006" key="4">
    <source>
        <dbReference type="Google" id="ProtNLM"/>
    </source>
</evidence>
<keyword evidence="1" id="KW-0732">Signal</keyword>